<dbReference type="STRING" id="515618.RIEPE_0065"/>
<name>D4G7M9_RIEPU</name>
<evidence type="ECO:0000313" key="2">
    <source>
        <dbReference type="EMBL" id="ADD79602.1"/>
    </source>
</evidence>
<gene>
    <name evidence="2" type="ordered locus">RIEPE_0065</name>
</gene>
<evidence type="ECO:0008006" key="4">
    <source>
        <dbReference type="Google" id="ProtNLM"/>
    </source>
</evidence>
<keyword evidence="1" id="KW-1133">Transmembrane helix</keyword>
<dbReference type="KEGG" id="rip:RIEPE_0065"/>
<keyword evidence="1" id="KW-0472">Membrane</keyword>
<feature type="transmembrane region" description="Helical" evidence="1">
    <location>
        <begin position="158"/>
        <end position="174"/>
    </location>
</feature>
<organism evidence="2 3">
    <name type="scientific">Riesia pediculicola (strain USDA)</name>
    <dbReference type="NCBI Taxonomy" id="515618"/>
    <lineage>
        <taxon>Bacteria</taxon>
        <taxon>Pseudomonadati</taxon>
        <taxon>Pseudomonadota</taxon>
        <taxon>Gammaproteobacteria</taxon>
        <taxon>Enterobacterales</taxon>
        <taxon>Enterobacteriaceae</taxon>
        <taxon>Candidatus Riesia</taxon>
    </lineage>
</organism>
<dbReference type="AlphaFoldDB" id="D4G7M9"/>
<feature type="transmembrane region" description="Helical" evidence="1">
    <location>
        <begin position="6"/>
        <end position="25"/>
    </location>
</feature>
<keyword evidence="1" id="KW-0812">Transmembrane</keyword>
<reference evidence="2" key="1">
    <citation type="submission" date="2008-05" db="EMBL/GenBank/DDBJ databases">
        <title>Genome sequence of Riesia pediculicola USDA.</title>
        <authorList>
            <person name="Kirkness E.F."/>
        </authorList>
    </citation>
    <scope>NUCLEOTIDE SEQUENCE [LARGE SCALE GENOMIC DNA]</scope>
    <source>
        <strain evidence="2">USDA</strain>
    </source>
</reference>
<dbReference type="HOGENOM" id="CLU_1377231_0_0_6"/>
<feature type="transmembrane region" description="Helical" evidence="1">
    <location>
        <begin position="96"/>
        <end position="117"/>
    </location>
</feature>
<accession>D4G7M9</accession>
<proteinExistence type="predicted"/>
<evidence type="ECO:0000256" key="1">
    <source>
        <dbReference type="SAM" id="Phobius"/>
    </source>
</evidence>
<dbReference type="OrthoDB" id="9806665at2"/>
<dbReference type="EMBL" id="CP001085">
    <property type="protein sequence ID" value="ADD79602.1"/>
    <property type="molecule type" value="Genomic_DNA"/>
</dbReference>
<feature type="transmembrane region" description="Helical" evidence="1">
    <location>
        <begin position="64"/>
        <end position="84"/>
    </location>
</feature>
<keyword evidence="3" id="KW-1185">Reference proteome</keyword>
<dbReference type="Proteomes" id="UP000001700">
    <property type="component" value="Chromosome"/>
</dbReference>
<evidence type="ECO:0000313" key="3">
    <source>
        <dbReference type="Proteomes" id="UP000001700"/>
    </source>
</evidence>
<sequence>MQFLNFIVPSITQFYIVLFLIKFWIQWNNINIQNFFLQFIMKSTDFISEKIYSIFPMKILRKKLSSLIISYMFVCIHMMFTFWIENYFQLINKISILIISMIQLATYFGKIIFWLVVGRILLNWKKNICHPMLETINSLIQPIILKISKITSNYNGDYFSYVIIILTLMSLNYLRMDLISLIDSRAANIISSYHRSNT</sequence>
<dbReference type="eggNOG" id="COG0762">
    <property type="taxonomic scope" value="Bacteria"/>
</dbReference>
<protein>
    <recommendedName>
        <fullName evidence="4">Integral membrane protein</fullName>
    </recommendedName>
</protein>